<name>A0A5Q0GUP2_SACSY</name>
<gene>
    <name evidence="2" type="ORF">EKG83_10340</name>
</gene>
<protein>
    <recommendedName>
        <fullName evidence="4">Secreted protein</fullName>
    </recommendedName>
</protein>
<accession>A0A5Q0GUP2</accession>
<dbReference type="OrthoDB" id="3637822at2"/>
<dbReference type="AlphaFoldDB" id="A0A5Q0GUP2"/>
<proteinExistence type="predicted"/>
<dbReference type="Proteomes" id="UP000325787">
    <property type="component" value="Chromosome"/>
</dbReference>
<dbReference type="EMBL" id="CP034550">
    <property type="protein sequence ID" value="QFZ17826.1"/>
    <property type="molecule type" value="Genomic_DNA"/>
</dbReference>
<keyword evidence="3" id="KW-1185">Reference proteome</keyword>
<evidence type="ECO:0000256" key="1">
    <source>
        <dbReference type="SAM" id="SignalP"/>
    </source>
</evidence>
<organism evidence="2 3">
    <name type="scientific">Saccharothrix syringae</name>
    <name type="common">Nocardiopsis syringae</name>
    <dbReference type="NCBI Taxonomy" id="103733"/>
    <lineage>
        <taxon>Bacteria</taxon>
        <taxon>Bacillati</taxon>
        <taxon>Actinomycetota</taxon>
        <taxon>Actinomycetes</taxon>
        <taxon>Pseudonocardiales</taxon>
        <taxon>Pseudonocardiaceae</taxon>
        <taxon>Saccharothrix</taxon>
    </lineage>
</organism>
<reference evidence="3" key="1">
    <citation type="journal article" date="2021" name="Curr. Microbiol.">
        <title>Complete genome of nocamycin-producing strain Saccharothrix syringae NRRL B-16468 reveals the biosynthetic potential for secondary metabolites.</title>
        <authorList>
            <person name="Mo X."/>
            <person name="Yang S."/>
        </authorList>
    </citation>
    <scope>NUCLEOTIDE SEQUENCE [LARGE SCALE GENOMIC DNA]</scope>
    <source>
        <strain evidence="3">ATCC 51364 / DSM 43886 / JCM 6844 / KCTC 9398 / NBRC 14523 / NRRL B-16468 / INA 2240</strain>
    </source>
</reference>
<feature type="chain" id="PRO_5024908770" description="Secreted protein" evidence="1">
    <location>
        <begin position="29"/>
        <end position="72"/>
    </location>
</feature>
<evidence type="ECO:0008006" key="4">
    <source>
        <dbReference type="Google" id="ProtNLM"/>
    </source>
</evidence>
<dbReference type="KEGG" id="ssyi:EKG83_10340"/>
<evidence type="ECO:0000313" key="2">
    <source>
        <dbReference type="EMBL" id="QFZ17826.1"/>
    </source>
</evidence>
<feature type="signal peptide" evidence="1">
    <location>
        <begin position="1"/>
        <end position="28"/>
    </location>
</feature>
<keyword evidence="1" id="KW-0732">Signal</keyword>
<sequence>MKKSLARAVVAAALSGLVLTGAAAPALADPVIVDEPDTGGLENIWTFTPVLGIPVIGLVQQLVKAPNGLIPN</sequence>
<dbReference type="RefSeq" id="WP_033435212.1">
    <property type="nucleotide sequence ID" value="NZ_CP034550.1"/>
</dbReference>
<evidence type="ECO:0000313" key="3">
    <source>
        <dbReference type="Proteomes" id="UP000325787"/>
    </source>
</evidence>